<evidence type="ECO:0000313" key="2">
    <source>
        <dbReference type="Proteomes" id="UP000198921"/>
    </source>
</evidence>
<dbReference type="OrthoDB" id="8564590at2"/>
<keyword evidence="1" id="KW-0808">Transferase</keyword>
<reference evidence="2" key="1">
    <citation type="submission" date="2016-10" db="EMBL/GenBank/DDBJ databases">
        <authorList>
            <person name="Varghese N."/>
            <person name="Submissions S."/>
        </authorList>
    </citation>
    <scope>NUCLEOTIDE SEQUENCE [LARGE SCALE GENOMIC DNA]</scope>
    <source>
        <strain evidence="2">DSM 45422</strain>
    </source>
</reference>
<protein>
    <submittedName>
        <fullName evidence="1">Predicted kinase</fullName>
    </submittedName>
</protein>
<dbReference type="EMBL" id="FNOT01000001">
    <property type="protein sequence ID" value="SDX40273.1"/>
    <property type="molecule type" value="Genomic_DNA"/>
</dbReference>
<dbReference type="GO" id="GO:0046404">
    <property type="term" value="F:ATP-dependent polydeoxyribonucleotide 5'-hydroxyl-kinase activity"/>
    <property type="evidence" value="ECO:0007669"/>
    <property type="project" value="TreeGrafter"/>
</dbReference>
<dbReference type="RefSeq" id="WP_091150874.1">
    <property type="nucleotide sequence ID" value="NZ_FNOT01000001.1"/>
</dbReference>
<dbReference type="GO" id="GO:0003690">
    <property type="term" value="F:double-stranded DNA binding"/>
    <property type="evidence" value="ECO:0007669"/>
    <property type="project" value="TreeGrafter"/>
</dbReference>
<dbReference type="Gene3D" id="3.40.50.300">
    <property type="entry name" value="P-loop containing nucleotide triphosphate hydrolases"/>
    <property type="match status" value="1"/>
</dbReference>
<name>A0A1H3BE88_9ACTN</name>
<accession>A0A1H3BE88</accession>
<sequence>MAGLQGGGKSTWVRQHLAGTHVVVSKDHWPNARRREARQQRVVAELLAEGRSVVVDNTHPTPADRAPLIAAARAAGAGVRAVWLDTPVPVCAARNDAREGRARVPPAGLYGTAARFVPPTTAEGFDRVDVVTG</sequence>
<dbReference type="Pfam" id="PF13671">
    <property type="entry name" value="AAA_33"/>
    <property type="match status" value="1"/>
</dbReference>
<dbReference type="PANTHER" id="PTHR12083:SF9">
    <property type="entry name" value="BIFUNCTIONAL POLYNUCLEOTIDE PHOSPHATASE_KINASE"/>
    <property type="match status" value="1"/>
</dbReference>
<dbReference type="STRING" id="1137993.SAMN05660209_00408"/>
<dbReference type="AlphaFoldDB" id="A0A1H3BE88"/>
<keyword evidence="1" id="KW-0418">Kinase</keyword>
<dbReference type="SUPFAM" id="SSF52540">
    <property type="entry name" value="P-loop containing nucleoside triphosphate hydrolases"/>
    <property type="match status" value="1"/>
</dbReference>
<gene>
    <name evidence="1" type="ORF">SAMN05660209_00408</name>
</gene>
<organism evidence="1 2">
    <name type="scientific">Geodermatophilus africanus</name>
    <dbReference type="NCBI Taxonomy" id="1137993"/>
    <lineage>
        <taxon>Bacteria</taxon>
        <taxon>Bacillati</taxon>
        <taxon>Actinomycetota</taxon>
        <taxon>Actinomycetes</taxon>
        <taxon>Geodermatophilales</taxon>
        <taxon>Geodermatophilaceae</taxon>
        <taxon>Geodermatophilus</taxon>
    </lineage>
</organism>
<dbReference type="Proteomes" id="UP000198921">
    <property type="component" value="Unassembled WGS sequence"/>
</dbReference>
<dbReference type="InterPro" id="IPR027417">
    <property type="entry name" value="P-loop_NTPase"/>
</dbReference>
<dbReference type="GO" id="GO:0046403">
    <property type="term" value="F:polynucleotide 3'-phosphatase activity"/>
    <property type="evidence" value="ECO:0007669"/>
    <property type="project" value="TreeGrafter"/>
</dbReference>
<proteinExistence type="predicted"/>
<dbReference type="PANTHER" id="PTHR12083">
    <property type="entry name" value="BIFUNCTIONAL POLYNUCLEOTIDE PHOSPHATASE/KINASE"/>
    <property type="match status" value="1"/>
</dbReference>
<dbReference type="GO" id="GO:0006281">
    <property type="term" value="P:DNA repair"/>
    <property type="evidence" value="ECO:0007669"/>
    <property type="project" value="TreeGrafter"/>
</dbReference>
<evidence type="ECO:0000313" key="1">
    <source>
        <dbReference type="EMBL" id="SDX40273.1"/>
    </source>
</evidence>
<keyword evidence="2" id="KW-1185">Reference proteome</keyword>